<dbReference type="FunFam" id="3.40.50.720:FF:000084">
    <property type="entry name" value="Short-chain dehydrogenase reductase"/>
    <property type="match status" value="1"/>
</dbReference>
<dbReference type="PANTHER" id="PTHR43639">
    <property type="entry name" value="OXIDOREDUCTASE, SHORT-CHAIN DEHYDROGENASE/REDUCTASE FAMILY (AFU_ORTHOLOGUE AFUA_5G02870)"/>
    <property type="match status" value="1"/>
</dbReference>
<dbReference type="Proteomes" id="UP001174694">
    <property type="component" value="Unassembled WGS sequence"/>
</dbReference>
<dbReference type="GO" id="GO:0016491">
    <property type="term" value="F:oxidoreductase activity"/>
    <property type="evidence" value="ECO:0007669"/>
    <property type="project" value="UniProtKB-KW"/>
</dbReference>
<protein>
    <submittedName>
        <fullName evidence="4">NAD(P)-binding protein</fullName>
    </submittedName>
</protein>
<dbReference type="SUPFAM" id="SSF51735">
    <property type="entry name" value="NAD(P)-binding Rossmann-fold domains"/>
    <property type="match status" value="1"/>
</dbReference>
<comment type="caution">
    <text evidence="4">The sequence shown here is derived from an EMBL/GenBank/DDBJ whole genome shotgun (WGS) entry which is preliminary data.</text>
</comment>
<sequence length="267" mass="26958">MAPDTLSLALKVAIVTGSGRENGIGAGIALALARNGARVAINFVSDASAPRAATVAASIEAATGQKPAVVQADVATPEGAAKLVSETLKAFGTDTIDILVNNAGSGSGHGKTLLELSPEDIHAGYAANLYTTFFVTQAAVPHMPRGGRVVNVGTVISRVSLPGVSVYGSSKAAQDYLTLAWALELGRSRGITVNTVAPGPTGGTDAGGWLPAGSVRDVIAKRLTEATVAEERAGTVEDVADAVLLIASEKSRWITGQYVAAGGGIAW</sequence>
<dbReference type="InterPro" id="IPR036291">
    <property type="entry name" value="NAD(P)-bd_dom_sf"/>
</dbReference>
<accession>A0AA38RSK4</accession>
<evidence type="ECO:0000256" key="2">
    <source>
        <dbReference type="ARBA" id="ARBA00022857"/>
    </source>
</evidence>
<dbReference type="PANTHER" id="PTHR43639:SF1">
    <property type="entry name" value="SHORT-CHAIN DEHYDROGENASE_REDUCTASE FAMILY PROTEIN"/>
    <property type="match status" value="1"/>
</dbReference>
<evidence type="ECO:0000256" key="1">
    <source>
        <dbReference type="ARBA" id="ARBA00006484"/>
    </source>
</evidence>
<name>A0AA38RSK4_9PEZI</name>
<keyword evidence="5" id="KW-1185">Reference proteome</keyword>
<dbReference type="PRINTS" id="PR00080">
    <property type="entry name" value="SDRFAMILY"/>
</dbReference>
<evidence type="ECO:0000256" key="3">
    <source>
        <dbReference type="ARBA" id="ARBA00023002"/>
    </source>
</evidence>
<evidence type="ECO:0000313" key="4">
    <source>
        <dbReference type="EMBL" id="KAJ9149775.1"/>
    </source>
</evidence>
<keyword evidence="2" id="KW-0521">NADP</keyword>
<organism evidence="4 5">
    <name type="scientific">Pleurostoma richardsiae</name>
    <dbReference type="NCBI Taxonomy" id="41990"/>
    <lineage>
        <taxon>Eukaryota</taxon>
        <taxon>Fungi</taxon>
        <taxon>Dikarya</taxon>
        <taxon>Ascomycota</taxon>
        <taxon>Pezizomycotina</taxon>
        <taxon>Sordariomycetes</taxon>
        <taxon>Sordariomycetidae</taxon>
        <taxon>Calosphaeriales</taxon>
        <taxon>Pleurostomataceae</taxon>
        <taxon>Pleurostoma</taxon>
    </lineage>
</organism>
<keyword evidence="3" id="KW-0560">Oxidoreductase</keyword>
<gene>
    <name evidence="4" type="ORF">NKR23_g4120</name>
</gene>
<dbReference type="EMBL" id="JANBVO010000009">
    <property type="protein sequence ID" value="KAJ9149775.1"/>
    <property type="molecule type" value="Genomic_DNA"/>
</dbReference>
<dbReference type="InterPro" id="IPR002347">
    <property type="entry name" value="SDR_fam"/>
</dbReference>
<dbReference type="PRINTS" id="PR00081">
    <property type="entry name" value="GDHRDH"/>
</dbReference>
<dbReference type="AlphaFoldDB" id="A0AA38RSK4"/>
<dbReference type="Pfam" id="PF13561">
    <property type="entry name" value="adh_short_C2"/>
    <property type="match status" value="1"/>
</dbReference>
<proteinExistence type="inferred from homology"/>
<reference evidence="4" key="1">
    <citation type="submission" date="2022-07" db="EMBL/GenBank/DDBJ databases">
        <title>Fungi with potential for degradation of polypropylene.</title>
        <authorList>
            <person name="Gostincar C."/>
        </authorList>
    </citation>
    <scope>NUCLEOTIDE SEQUENCE</scope>
    <source>
        <strain evidence="4">EXF-13308</strain>
    </source>
</reference>
<dbReference type="Gene3D" id="3.40.50.720">
    <property type="entry name" value="NAD(P)-binding Rossmann-like Domain"/>
    <property type="match status" value="1"/>
</dbReference>
<evidence type="ECO:0000313" key="5">
    <source>
        <dbReference type="Proteomes" id="UP001174694"/>
    </source>
</evidence>
<comment type="similarity">
    <text evidence="1">Belongs to the short-chain dehydrogenases/reductases (SDR) family.</text>
</comment>